<sequence length="275" mass="30607">MLEQLDDNTVEEIARIACGGEGYPVYRRGADLPKLLRQSGWQDVPDYRGEQRRAWLVEQLLSRRSEPGALDAVVCRLADNREYLARNEPLAAAEVAAKLNQILVFEGFEVAHHRGRPTVRPYRPEPETVPGEPGGTLHVAMTDLVSDPALAEVLQGRLDEARICDRNGAFASAIIMLGSLLEGVLLDAAMSRLPERERPAERDLVLSRLINLAHEHKWIQADVHGFADKLREYRNLVHPNAQIRKGHAPDRDTLNMCWPVINAALNDLAATSTAP</sequence>
<gene>
    <name evidence="1" type="ORF">GCM10007977_088440</name>
</gene>
<protein>
    <recommendedName>
        <fullName evidence="3">DUF4145 domain-containing protein</fullName>
    </recommendedName>
</protein>
<comment type="caution">
    <text evidence="1">The sequence shown here is derived from an EMBL/GenBank/DDBJ whole genome shotgun (WGS) entry which is preliminary data.</text>
</comment>
<dbReference type="RefSeq" id="WP_190256062.1">
    <property type="nucleotide sequence ID" value="NZ_BMPI01000065.1"/>
</dbReference>
<evidence type="ECO:0008006" key="3">
    <source>
        <dbReference type="Google" id="ProtNLM"/>
    </source>
</evidence>
<keyword evidence="2" id="KW-1185">Reference proteome</keyword>
<evidence type="ECO:0000313" key="2">
    <source>
        <dbReference type="Proteomes" id="UP000642070"/>
    </source>
</evidence>
<organism evidence="1 2">
    <name type="scientific">Dactylosporangium sucinum</name>
    <dbReference type="NCBI Taxonomy" id="1424081"/>
    <lineage>
        <taxon>Bacteria</taxon>
        <taxon>Bacillati</taxon>
        <taxon>Actinomycetota</taxon>
        <taxon>Actinomycetes</taxon>
        <taxon>Micromonosporales</taxon>
        <taxon>Micromonosporaceae</taxon>
        <taxon>Dactylosporangium</taxon>
    </lineage>
</organism>
<accession>A0A917UC93</accession>
<proteinExistence type="predicted"/>
<name>A0A917UC93_9ACTN</name>
<reference evidence="1" key="1">
    <citation type="journal article" date="2014" name="Int. J. Syst. Evol. Microbiol.">
        <title>Complete genome sequence of Corynebacterium casei LMG S-19264T (=DSM 44701T), isolated from a smear-ripened cheese.</title>
        <authorList>
            <consortium name="US DOE Joint Genome Institute (JGI-PGF)"/>
            <person name="Walter F."/>
            <person name="Albersmeier A."/>
            <person name="Kalinowski J."/>
            <person name="Ruckert C."/>
        </authorList>
    </citation>
    <scope>NUCLEOTIDE SEQUENCE</scope>
    <source>
        <strain evidence="1">JCM 19831</strain>
    </source>
</reference>
<dbReference type="AlphaFoldDB" id="A0A917UC93"/>
<dbReference type="Proteomes" id="UP000642070">
    <property type="component" value="Unassembled WGS sequence"/>
</dbReference>
<evidence type="ECO:0000313" key="1">
    <source>
        <dbReference type="EMBL" id="GGM73102.1"/>
    </source>
</evidence>
<dbReference type="EMBL" id="BMPI01000065">
    <property type="protein sequence ID" value="GGM73102.1"/>
    <property type="molecule type" value="Genomic_DNA"/>
</dbReference>
<reference evidence="1" key="2">
    <citation type="submission" date="2020-09" db="EMBL/GenBank/DDBJ databases">
        <authorList>
            <person name="Sun Q."/>
            <person name="Ohkuma M."/>
        </authorList>
    </citation>
    <scope>NUCLEOTIDE SEQUENCE</scope>
    <source>
        <strain evidence="1">JCM 19831</strain>
    </source>
</reference>